<dbReference type="InterPro" id="IPR036236">
    <property type="entry name" value="Znf_C2H2_sf"/>
</dbReference>
<organism evidence="11 12">
    <name type="scientific">Oncorhynchus mykiss</name>
    <name type="common">Rainbow trout</name>
    <name type="synonym">Salmo gairdneri</name>
    <dbReference type="NCBI Taxonomy" id="8022"/>
    <lineage>
        <taxon>Eukaryota</taxon>
        <taxon>Metazoa</taxon>
        <taxon>Chordata</taxon>
        <taxon>Craniata</taxon>
        <taxon>Vertebrata</taxon>
        <taxon>Euteleostomi</taxon>
        <taxon>Actinopterygii</taxon>
        <taxon>Neopterygii</taxon>
        <taxon>Teleostei</taxon>
        <taxon>Protacanthopterygii</taxon>
        <taxon>Salmoniformes</taxon>
        <taxon>Salmonidae</taxon>
        <taxon>Salmoninae</taxon>
        <taxon>Oncorhynchus</taxon>
    </lineage>
</organism>
<keyword evidence="2" id="KW-0479">Metal-binding</keyword>
<evidence type="ECO:0000259" key="10">
    <source>
        <dbReference type="PROSITE" id="PS50157"/>
    </source>
</evidence>
<feature type="region of interest" description="Disordered" evidence="8">
    <location>
        <begin position="511"/>
        <end position="537"/>
    </location>
</feature>
<evidence type="ECO:0000256" key="8">
    <source>
        <dbReference type="SAM" id="MobiDB-lite"/>
    </source>
</evidence>
<sequence length="640" mass="68827">MSSYPSDSLVTHSPLSLPSLLPMSPSPSPFSLSTDMEFPQHSLQLLSGLRSQRQRRFLCDCTVLVGSSRFLAHRAVLASCSPFFHMFYSDPPGSAGAGGASSVTLDGDIVTAAAFGLLLDFMYEGVLRLETPPPAEDVLAAASFLHMNEVVRVCKRRLQHRPPPAEADSTRPEESGVAAVGGNGPGVGMATGAAKAVAMSVSQSASMALQRSQLGSSTRSERRVEVPAHAPLSPDMADTTQPGMDHALTHVGELVTLSSGPSLRLGGLSQGEGQGGSALCSPCSSTESYSHSSHQRQPSSSAASPVVPVTQTDGSSSMVGILTQSDHSSSSSPEHDSHNPVSDNKSTVITPGMQCQQHGLSINTHPQIRIQHSLSLHLTSPPNLNHVTHQGQTSTLSRPEGLQHGGSERESREVSEHSNMGTVGVEEPLAGRGEVEQEDGVKVKVEAIVISDEEFEEMEGVVMRRGIEGRERGMMMEVEDRNDFDDDSHRDELNNPHFLPFHPHHALLQMTHSHPSEPLSFPLSPSGPGTTSSDAPPFPSSLFPSVGQHSDQPAYFQDSMGNYVEDVPTCSVCGKTFSCAYTLRRHAIVHTRERPYECRYCYRSYTQSGDLYRHIRKAHDSSLPAKRSKGDTEEGQPPHS</sequence>
<keyword evidence="6" id="KW-0539">Nucleus</keyword>
<dbReference type="PROSITE" id="PS50157">
    <property type="entry name" value="ZINC_FINGER_C2H2_2"/>
    <property type="match status" value="2"/>
</dbReference>
<name>A0A8C7QZV5_ONCMY</name>
<dbReference type="Gene3D" id="3.30.160.60">
    <property type="entry name" value="Classic Zinc Finger"/>
    <property type="match status" value="2"/>
</dbReference>
<reference evidence="11" key="3">
    <citation type="submission" date="2025-09" db="UniProtKB">
        <authorList>
            <consortium name="Ensembl"/>
        </authorList>
    </citation>
    <scope>IDENTIFICATION</scope>
</reference>
<keyword evidence="3" id="KW-0677">Repeat</keyword>
<dbReference type="InterPro" id="IPR011333">
    <property type="entry name" value="SKP1/BTB/POZ_sf"/>
</dbReference>
<evidence type="ECO:0000256" key="4">
    <source>
        <dbReference type="ARBA" id="ARBA00022771"/>
    </source>
</evidence>
<dbReference type="PROSITE" id="PS50097">
    <property type="entry name" value="BTB"/>
    <property type="match status" value="1"/>
</dbReference>
<keyword evidence="4 7" id="KW-0863">Zinc-finger</keyword>
<feature type="compositionally biased region" description="Basic and acidic residues" evidence="8">
    <location>
        <begin position="406"/>
        <end position="416"/>
    </location>
</feature>
<feature type="domain" description="BTB" evidence="9">
    <location>
        <begin position="59"/>
        <end position="131"/>
    </location>
</feature>
<dbReference type="InterPro" id="IPR000210">
    <property type="entry name" value="BTB/POZ_dom"/>
</dbReference>
<evidence type="ECO:0000313" key="11">
    <source>
        <dbReference type="Ensembl" id="ENSOMYP00000043354.2"/>
    </source>
</evidence>
<dbReference type="FunFam" id="3.30.160.60:FF:000892">
    <property type="entry name" value="zinc finger and BTB domain-containing protein 3"/>
    <property type="match status" value="1"/>
</dbReference>
<evidence type="ECO:0000256" key="7">
    <source>
        <dbReference type="PROSITE-ProRule" id="PRU00042"/>
    </source>
</evidence>
<evidence type="ECO:0000256" key="3">
    <source>
        <dbReference type="ARBA" id="ARBA00022737"/>
    </source>
</evidence>
<evidence type="ECO:0000256" key="6">
    <source>
        <dbReference type="ARBA" id="ARBA00023242"/>
    </source>
</evidence>
<feature type="domain" description="C2H2-type" evidence="10">
    <location>
        <begin position="596"/>
        <end position="624"/>
    </location>
</feature>
<feature type="compositionally biased region" description="Polar residues" evidence="8">
    <location>
        <begin position="209"/>
        <end position="218"/>
    </location>
</feature>
<dbReference type="GO" id="GO:0005634">
    <property type="term" value="C:nucleus"/>
    <property type="evidence" value="ECO:0007669"/>
    <property type="project" value="UniProtKB-SubCell"/>
</dbReference>
<keyword evidence="5" id="KW-0862">Zinc</keyword>
<reference evidence="11" key="1">
    <citation type="submission" date="2020-07" db="EMBL/GenBank/DDBJ databases">
        <title>A long reads based de novo assembly of the rainbow trout Arlee double haploid line genome.</title>
        <authorList>
            <person name="Gao G."/>
            <person name="Palti Y."/>
        </authorList>
    </citation>
    <scope>NUCLEOTIDE SEQUENCE [LARGE SCALE GENOMIC DNA]</scope>
</reference>
<dbReference type="AlphaFoldDB" id="A0A8C7QZV5"/>
<dbReference type="Gene3D" id="3.30.710.10">
    <property type="entry name" value="Potassium Channel Kv1.1, Chain A"/>
    <property type="match status" value="1"/>
</dbReference>
<dbReference type="GeneTree" id="ENSGT00940000161486"/>
<feature type="region of interest" description="Disordered" evidence="8">
    <location>
        <begin position="619"/>
        <end position="640"/>
    </location>
</feature>
<dbReference type="PANTHER" id="PTHR24394">
    <property type="entry name" value="ZINC FINGER PROTEIN"/>
    <property type="match status" value="1"/>
</dbReference>
<dbReference type="FunFam" id="3.30.160.60:FF:000114">
    <property type="entry name" value="Zinc finger and BTB domain-containing protein 18"/>
    <property type="match status" value="1"/>
</dbReference>
<dbReference type="Pfam" id="PF00096">
    <property type="entry name" value="zf-C2H2"/>
    <property type="match status" value="1"/>
</dbReference>
<dbReference type="SUPFAM" id="SSF57667">
    <property type="entry name" value="beta-beta-alpha zinc fingers"/>
    <property type="match status" value="1"/>
</dbReference>
<dbReference type="GO" id="GO:0000981">
    <property type="term" value="F:DNA-binding transcription factor activity, RNA polymerase II-specific"/>
    <property type="evidence" value="ECO:0007669"/>
    <property type="project" value="TreeGrafter"/>
</dbReference>
<dbReference type="SMART" id="SM00225">
    <property type="entry name" value="BTB"/>
    <property type="match status" value="1"/>
</dbReference>
<reference evidence="11" key="2">
    <citation type="submission" date="2025-08" db="UniProtKB">
        <authorList>
            <consortium name="Ensembl"/>
        </authorList>
    </citation>
    <scope>IDENTIFICATION</scope>
</reference>
<evidence type="ECO:0000259" key="9">
    <source>
        <dbReference type="PROSITE" id="PS50097"/>
    </source>
</evidence>
<dbReference type="Ensembl" id="ENSOMYT00000047261.2">
    <property type="protein sequence ID" value="ENSOMYP00000043354.2"/>
    <property type="gene ID" value="ENSOMYG00000019966.2"/>
</dbReference>
<protein>
    <recommendedName>
        <fullName evidence="13">Zinc finger and BTB domain containing 3</fullName>
    </recommendedName>
</protein>
<feature type="domain" description="C2H2-type" evidence="10">
    <location>
        <begin position="568"/>
        <end position="595"/>
    </location>
</feature>
<dbReference type="Proteomes" id="UP000694395">
    <property type="component" value="Chromosome 31"/>
</dbReference>
<feature type="compositionally biased region" description="Low complexity" evidence="8">
    <location>
        <begin position="511"/>
        <end position="535"/>
    </location>
</feature>
<feature type="compositionally biased region" description="Polar residues" evidence="8">
    <location>
        <begin position="309"/>
        <end position="324"/>
    </location>
</feature>
<feature type="region of interest" description="Disordered" evidence="8">
    <location>
        <begin position="380"/>
        <end position="419"/>
    </location>
</feature>
<dbReference type="PANTHER" id="PTHR24394:SF19">
    <property type="entry name" value="ZINC FINGER AND BTB DOMAIN-CONTAINING PROTEIN 3"/>
    <property type="match status" value="1"/>
</dbReference>
<feature type="compositionally biased region" description="Polar residues" evidence="8">
    <location>
        <begin position="339"/>
        <end position="349"/>
    </location>
</feature>
<feature type="compositionally biased region" description="Polar residues" evidence="8">
    <location>
        <begin position="380"/>
        <end position="397"/>
    </location>
</feature>
<dbReference type="GO" id="GO:0008270">
    <property type="term" value="F:zinc ion binding"/>
    <property type="evidence" value="ECO:0007669"/>
    <property type="project" value="UniProtKB-KW"/>
</dbReference>
<comment type="subcellular location">
    <subcellularLocation>
        <location evidence="1">Nucleus</location>
    </subcellularLocation>
</comment>
<dbReference type="InterPro" id="IPR013087">
    <property type="entry name" value="Znf_C2H2_type"/>
</dbReference>
<dbReference type="SUPFAM" id="SSF54695">
    <property type="entry name" value="POZ domain"/>
    <property type="match status" value="1"/>
</dbReference>
<evidence type="ECO:0000313" key="12">
    <source>
        <dbReference type="Proteomes" id="UP000694395"/>
    </source>
</evidence>
<feature type="region of interest" description="Disordered" evidence="8">
    <location>
        <begin position="263"/>
        <end position="349"/>
    </location>
</feature>
<evidence type="ECO:0000256" key="2">
    <source>
        <dbReference type="ARBA" id="ARBA00022723"/>
    </source>
</evidence>
<feature type="compositionally biased region" description="Low complexity" evidence="8">
    <location>
        <begin position="281"/>
        <end position="305"/>
    </location>
</feature>
<dbReference type="SMART" id="SM00355">
    <property type="entry name" value="ZnF_C2H2"/>
    <property type="match status" value="2"/>
</dbReference>
<dbReference type="PROSITE" id="PS00028">
    <property type="entry name" value="ZINC_FINGER_C2H2_1"/>
    <property type="match status" value="2"/>
</dbReference>
<accession>A0A8C7QZV5</accession>
<keyword evidence="12" id="KW-1185">Reference proteome</keyword>
<evidence type="ECO:0008006" key="13">
    <source>
        <dbReference type="Google" id="ProtNLM"/>
    </source>
</evidence>
<dbReference type="Pfam" id="PF00651">
    <property type="entry name" value="BTB"/>
    <property type="match status" value="1"/>
</dbReference>
<feature type="region of interest" description="Disordered" evidence="8">
    <location>
        <begin position="209"/>
        <end position="244"/>
    </location>
</feature>
<evidence type="ECO:0000256" key="5">
    <source>
        <dbReference type="ARBA" id="ARBA00022833"/>
    </source>
</evidence>
<proteinExistence type="predicted"/>
<evidence type="ECO:0000256" key="1">
    <source>
        <dbReference type="ARBA" id="ARBA00004123"/>
    </source>
</evidence>